<name>A0A7S1KRP5_9EUKA</name>
<proteinExistence type="predicted"/>
<organism evidence="1">
    <name type="scientific">Percolomonas cosmopolitus</name>
    <dbReference type="NCBI Taxonomy" id="63605"/>
    <lineage>
        <taxon>Eukaryota</taxon>
        <taxon>Discoba</taxon>
        <taxon>Heterolobosea</taxon>
        <taxon>Tetramitia</taxon>
        <taxon>Eutetramitia</taxon>
        <taxon>Percolomonadidae</taxon>
        <taxon>Percolomonas</taxon>
    </lineage>
</organism>
<gene>
    <name evidence="1" type="ORF">PCOS0759_LOCUS6668</name>
</gene>
<accession>A0A7S1KRP5</accession>
<dbReference type="AlphaFoldDB" id="A0A7S1KRP5"/>
<sequence>MSTHTLNPRTRNPHLDYCRDGKWVAFSLDSSTKPLFIFFGKIFQQISSLSGLHKIISKELEMHENVKVDPDAIRIHELHPTYSHSWIDFIWGTDGKLYAVPMMSINSNQVPRWNDAVKVQNSYSMSLDGENCPVYPMSCIHSPNWPIHWNPDLNADGN</sequence>
<reference evidence="1" key="1">
    <citation type="submission" date="2021-01" db="EMBL/GenBank/DDBJ databases">
        <authorList>
            <person name="Corre E."/>
            <person name="Pelletier E."/>
            <person name="Niang G."/>
            <person name="Scheremetjew M."/>
            <person name="Finn R."/>
            <person name="Kale V."/>
            <person name="Holt S."/>
            <person name="Cochrane G."/>
            <person name="Meng A."/>
            <person name="Brown T."/>
            <person name="Cohen L."/>
        </authorList>
    </citation>
    <scope>NUCLEOTIDE SEQUENCE</scope>
    <source>
        <strain evidence="1">WS</strain>
    </source>
</reference>
<evidence type="ECO:0000313" key="1">
    <source>
        <dbReference type="EMBL" id="CAD9083414.1"/>
    </source>
</evidence>
<dbReference type="EMBL" id="HBGD01008092">
    <property type="protein sequence ID" value="CAD9083414.1"/>
    <property type="molecule type" value="Transcribed_RNA"/>
</dbReference>
<protein>
    <submittedName>
        <fullName evidence="1">Uncharacterized protein</fullName>
    </submittedName>
</protein>